<gene>
    <name evidence="2" type="ORF">EAH76_18910</name>
</gene>
<evidence type="ECO:0000313" key="3">
    <source>
        <dbReference type="Proteomes" id="UP000319931"/>
    </source>
</evidence>
<proteinExistence type="predicted"/>
<dbReference type="Gene3D" id="3.40.50.1820">
    <property type="entry name" value="alpha/beta hydrolase"/>
    <property type="match status" value="1"/>
</dbReference>
<protein>
    <submittedName>
        <fullName evidence="2">Alpha/beta fold hydrolase</fullName>
    </submittedName>
</protein>
<dbReference type="InterPro" id="IPR029058">
    <property type="entry name" value="AB_hydrolase_fold"/>
</dbReference>
<dbReference type="OrthoDB" id="7618865at2"/>
<dbReference type="AlphaFoldDB" id="A0A502FJJ8"/>
<sequence length="284" mass="30273">MTEPGAAVAGKFGAHVTRAYAPSRIGQLHYRIAAPAKDASAPPLLCLHQTPSNSVDWEPLLPLLGADRVVVAVDTPGYGMSDAPPAPLTIEMLAAVMAEVMAHLTEHGIVPPGPFDLLGQHTGSVIATELARAFPARIRRLVLFGLAAFPPEIRAAHLAMLRAAFPAPDATLAHVEKLWAAIGALSDPRLGAEARHRHMAECLRGGSRIAWGYESVFAYDFLGAIPQVTQPVLVMNPEDDLWDVTLTTAGLFPNGERFDMPGVGHGVLSLERDRVAARIEAFLG</sequence>
<dbReference type="RefSeq" id="WP_140851838.1">
    <property type="nucleotide sequence ID" value="NZ_RCZC01000007.1"/>
</dbReference>
<dbReference type="InterPro" id="IPR000073">
    <property type="entry name" value="AB_hydrolase_1"/>
</dbReference>
<dbReference type="InterPro" id="IPR050266">
    <property type="entry name" value="AB_hydrolase_sf"/>
</dbReference>
<evidence type="ECO:0000259" key="1">
    <source>
        <dbReference type="Pfam" id="PF00561"/>
    </source>
</evidence>
<dbReference type="PANTHER" id="PTHR43798">
    <property type="entry name" value="MONOACYLGLYCEROL LIPASE"/>
    <property type="match status" value="1"/>
</dbReference>
<reference evidence="2 3" key="1">
    <citation type="journal article" date="2019" name="Environ. Microbiol.">
        <title>Species interactions and distinct microbial communities in high Arctic permafrost affected cryosols are associated with the CH4 and CO2 gas fluxes.</title>
        <authorList>
            <person name="Altshuler I."/>
            <person name="Hamel J."/>
            <person name="Turney S."/>
            <person name="Magnuson E."/>
            <person name="Levesque R."/>
            <person name="Greer C."/>
            <person name="Whyte L.G."/>
        </authorList>
    </citation>
    <scope>NUCLEOTIDE SEQUENCE [LARGE SCALE GENOMIC DNA]</scope>
    <source>
        <strain evidence="2 3">E6.1</strain>
    </source>
</reference>
<keyword evidence="2" id="KW-0378">Hydrolase</keyword>
<dbReference type="SUPFAM" id="SSF53474">
    <property type="entry name" value="alpha/beta-Hydrolases"/>
    <property type="match status" value="1"/>
</dbReference>
<accession>A0A502FJJ8</accession>
<keyword evidence="3" id="KW-1185">Reference proteome</keyword>
<dbReference type="Pfam" id="PF00561">
    <property type="entry name" value="Abhydrolase_1"/>
    <property type="match status" value="1"/>
</dbReference>
<evidence type="ECO:0000313" key="2">
    <source>
        <dbReference type="EMBL" id="TPG49412.1"/>
    </source>
</evidence>
<comment type="caution">
    <text evidence="2">The sequence shown here is derived from an EMBL/GenBank/DDBJ whole genome shotgun (WGS) entry which is preliminary data.</text>
</comment>
<name>A0A502FJJ8_9SPHN</name>
<feature type="domain" description="AB hydrolase-1" evidence="1">
    <location>
        <begin position="42"/>
        <end position="146"/>
    </location>
</feature>
<dbReference type="PANTHER" id="PTHR43798:SF27">
    <property type="entry name" value="HYDROLASE ALPHA_BETA HYDROLASE FOLD FAMILY"/>
    <property type="match status" value="1"/>
</dbReference>
<dbReference type="PRINTS" id="PR00111">
    <property type="entry name" value="ABHYDROLASE"/>
</dbReference>
<organism evidence="2 3">
    <name type="scientific">Sphingomonas glacialis</name>
    <dbReference type="NCBI Taxonomy" id="658225"/>
    <lineage>
        <taxon>Bacteria</taxon>
        <taxon>Pseudomonadati</taxon>
        <taxon>Pseudomonadota</taxon>
        <taxon>Alphaproteobacteria</taxon>
        <taxon>Sphingomonadales</taxon>
        <taxon>Sphingomonadaceae</taxon>
        <taxon>Sphingomonas</taxon>
    </lineage>
</organism>
<dbReference type="Proteomes" id="UP000319931">
    <property type="component" value="Unassembled WGS sequence"/>
</dbReference>
<dbReference type="GO" id="GO:0016787">
    <property type="term" value="F:hydrolase activity"/>
    <property type="evidence" value="ECO:0007669"/>
    <property type="project" value="UniProtKB-KW"/>
</dbReference>
<dbReference type="GO" id="GO:0016020">
    <property type="term" value="C:membrane"/>
    <property type="evidence" value="ECO:0007669"/>
    <property type="project" value="TreeGrafter"/>
</dbReference>
<dbReference type="EMBL" id="RCZC01000007">
    <property type="protein sequence ID" value="TPG49412.1"/>
    <property type="molecule type" value="Genomic_DNA"/>
</dbReference>